<feature type="region of interest" description="Disordered" evidence="1">
    <location>
        <begin position="873"/>
        <end position="918"/>
    </location>
</feature>
<feature type="compositionally biased region" description="Basic and acidic residues" evidence="1">
    <location>
        <begin position="1367"/>
        <end position="1377"/>
    </location>
</feature>
<dbReference type="Proteomes" id="UP000297245">
    <property type="component" value="Unassembled WGS sequence"/>
</dbReference>
<keyword evidence="3" id="KW-1185">Reference proteome</keyword>
<feature type="compositionally biased region" description="Acidic residues" evidence="1">
    <location>
        <begin position="1351"/>
        <end position="1366"/>
    </location>
</feature>
<feature type="compositionally biased region" description="Low complexity" evidence="1">
    <location>
        <begin position="525"/>
        <end position="538"/>
    </location>
</feature>
<feature type="compositionally biased region" description="Acidic residues" evidence="1">
    <location>
        <begin position="1282"/>
        <end position="1291"/>
    </location>
</feature>
<reference evidence="2 3" key="1">
    <citation type="journal article" date="2019" name="Nat. Ecol. Evol.">
        <title>Megaphylogeny resolves global patterns of mushroom evolution.</title>
        <authorList>
            <person name="Varga T."/>
            <person name="Krizsan K."/>
            <person name="Foldi C."/>
            <person name="Dima B."/>
            <person name="Sanchez-Garcia M."/>
            <person name="Sanchez-Ramirez S."/>
            <person name="Szollosi G.J."/>
            <person name="Szarkandi J.G."/>
            <person name="Papp V."/>
            <person name="Albert L."/>
            <person name="Andreopoulos W."/>
            <person name="Angelini C."/>
            <person name="Antonin V."/>
            <person name="Barry K.W."/>
            <person name="Bougher N.L."/>
            <person name="Buchanan P."/>
            <person name="Buyck B."/>
            <person name="Bense V."/>
            <person name="Catcheside P."/>
            <person name="Chovatia M."/>
            <person name="Cooper J."/>
            <person name="Damon W."/>
            <person name="Desjardin D."/>
            <person name="Finy P."/>
            <person name="Geml J."/>
            <person name="Haridas S."/>
            <person name="Hughes K."/>
            <person name="Justo A."/>
            <person name="Karasinski D."/>
            <person name="Kautmanova I."/>
            <person name="Kiss B."/>
            <person name="Kocsube S."/>
            <person name="Kotiranta H."/>
            <person name="LaButti K.M."/>
            <person name="Lechner B.E."/>
            <person name="Liimatainen K."/>
            <person name="Lipzen A."/>
            <person name="Lukacs Z."/>
            <person name="Mihaltcheva S."/>
            <person name="Morgado L.N."/>
            <person name="Niskanen T."/>
            <person name="Noordeloos M.E."/>
            <person name="Ohm R.A."/>
            <person name="Ortiz-Santana B."/>
            <person name="Ovrebo C."/>
            <person name="Racz N."/>
            <person name="Riley R."/>
            <person name="Savchenko A."/>
            <person name="Shiryaev A."/>
            <person name="Soop K."/>
            <person name="Spirin V."/>
            <person name="Szebenyi C."/>
            <person name="Tomsovsky M."/>
            <person name="Tulloss R.E."/>
            <person name="Uehling J."/>
            <person name="Grigoriev I.V."/>
            <person name="Vagvolgyi C."/>
            <person name="Papp T."/>
            <person name="Martin F.M."/>
            <person name="Miettinen O."/>
            <person name="Hibbett D.S."/>
            <person name="Nagy L.G."/>
        </authorList>
    </citation>
    <scope>NUCLEOTIDE SEQUENCE [LARGE SCALE GENOMIC DNA]</scope>
    <source>
        <strain evidence="2 3">CBS 962.96</strain>
    </source>
</reference>
<protein>
    <submittedName>
        <fullName evidence="2">Uncharacterized protein</fullName>
    </submittedName>
</protein>
<sequence>MPIIYSYPSSGRSEEDSNQHGRDRMTRRSTSTRSMYVGSSRSGSTSRNGVHLNRRSSSSVVDGRPGPRSDEDPEPTDADDSIFLSDLVRTGEASRLRRRGAMRIDHHQMSRGVGDGPVATSTPQNNGQSGRNAAVTGNLGIGRRISSYRASDSSPSFSSLFNSVSNPIRLDTPSTRVDTDGDGWVTPVPLRRTSVNLTSSRSSSDLPDYEQESYTYSLFCGHEPEPRTEDHVAQEKRWAEEEFMQKQACTEEFEPSPLPILSSSSSSSGSKGKGKATRPTPHAYNGCGALIHLHAAPSSKMGVWMAKSEASDVVVAMDPDYFLDFVSDRRSGSRGRSGSSAMVKVNIVKSACGCVREGVGCAACGNPLGTRYKPCKTAVDSIFSTSRARSRTAPESPGSAGATGAETTTLTNVSDQSRTTGRLDAPHGPAYWRPDSVYSPPHLHSSESSTRNQTPDHPFYIYTFFNGAVTSSPKFSFASAQSNAASATPSRPPTSRNTSNFSVVATSTSSSPTRRPPLDVRRSSRILPGNSSLSSSTSYVVIPPSPTSTVAVTPTAISASASPSPSSGVTAASVSNSDGPAIIPIVTSPVISAANERRNRASTASLASTVTVFSVGDPNIDRDVVEGSEDDNGVLTNELSPAPSSLEGSAVAGSVVVEDGTVSSPDINPEDPTTVVNPILDANVVPAAESEFSDSGATPTPSFSILSPRHAAASEPSDFSFVLGSSADTLRALGERQDDLVTQGRNFSPRHAAASEPFALGSYIDAYRTLGERQNNLVTQGRSFFPRYAAASEPSDFSFVDAFRTLGERQDDLVTQGRNLRQGRPTPRRRTRIGEDEAEEALRQLREYGGFEDGVFTGRLAHTLTEEPEFDPIEEGDQEESADPLSVPNIQSGSVRANGRERPTGLNDESREIGSEGSANVAEVVGTAVESAMSPTYVVTSAVDFLPLEPESETTPMALTDAVVDRTTLNDAAAAADMNTVVTSHLSSTGPSDVQVVVADSVTNISAEPEVPVLVPDTTPFLHQNSLSPVVQNVSRSAGRAEDIVDIDGESEAISNGPTESSVQTAEGLDVGINRADTQHMLALIRRAREQAHERREGMLDLLMGSNTQTAEASAHFNVDGETSSVPSLLPISSARSRPPPTLPSSPSSYSDPSLPRSPLPPTRVTDRISRLTDIIRNARAVTETSRERQREWSAFEEWMARAEDRDQQRLQTSRATEENPQASAGDVPDDEESFEFDSDTESEIEGRIMIRTDPSDWLFMDTLSGPSNQLTEAGTSATHGDEDDGDEDDAWGSTSMPPLQDVSDSDEDDDVGPTPWDDSSDEDGGAGGDNTGVDDDLREEATQSQTGFDPDGELLDYSLEAEVEDSDKQGEADRMRTGVRVPTNIVAGR</sequence>
<feature type="region of interest" description="Disordered" evidence="1">
    <location>
        <begin position="253"/>
        <end position="279"/>
    </location>
</feature>
<feature type="region of interest" description="Disordered" evidence="1">
    <location>
        <begin position="1260"/>
        <end position="1390"/>
    </location>
</feature>
<feature type="compositionally biased region" description="Basic and acidic residues" evidence="1">
    <location>
        <begin position="898"/>
        <end position="914"/>
    </location>
</feature>
<feature type="region of interest" description="Disordered" evidence="1">
    <location>
        <begin position="386"/>
        <end position="452"/>
    </location>
</feature>
<feature type="compositionally biased region" description="Polar residues" evidence="1">
    <location>
        <begin position="493"/>
        <end position="505"/>
    </location>
</feature>
<feature type="compositionally biased region" description="Basic and acidic residues" evidence="1">
    <location>
        <begin position="12"/>
        <end position="26"/>
    </location>
</feature>
<feature type="compositionally biased region" description="Polar residues" evidence="1">
    <location>
        <begin position="1210"/>
        <end position="1223"/>
    </location>
</feature>
<feature type="compositionally biased region" description="Low complexity" evidence="1">
    <location>
        <begin position="28"/>
        <end position="49"/>
    </location>
</feature>
<name>A0A4S8LCV2_DENBC</name>
<feature type="compositionally biased region" description="Polar residues" evidence="1">
    <location>
        <begin position="1265"/>
        <end position="1279"/>
    </location>
</feature>
<organism evidence="2 3">
    <name type="scientific">Dendrothele bispora (strain CBS 962.96)</name>
    <dbReference type="NCBI Taxonomy" id="1314807"/>
    <lineage>
        <taxon>Eukaryota</taxon>
        <taxon>Fungi</taxon>
        <taxon>Dikarya</taxon>
        <taxon>Basidiomycota</taxon>
        <taxon>Agaricomycotina</taxon>
        <taxon>Agaricomycetes</taxon>
        <taxon>Agaricomycetidae</taxon>
        <taxon>Agaricales</taxon>
        <taxon>Agaricales incertae sedis</taxon>
        <taxon>Dendrothele</taxon>
    </lineage>
</organism>
<dbReference type="OrthoDB" id="3270840at2759"/>
<dbReference type="EMBL" id="ML179509">
    <property type="protein sequence ID" value="THU86178.1"/>
    <property type="molecule type" value="Genomic_DNA"/>
</dbReference>
<evidence type="ECO:0000313" key="3">
    <source>
        <dbReference type="Proteomes" id="UP000297245"/>
    </source>
</evidence>
<feature type="region of interest" description="Disordered" evidence="1">
    <location>
        <begin position="1"/>
        <end position="135"/>
    </location>
</feature>
<gene>
    <name evidence="2" type="ORF">K435DRAFT_842983</name>
</gene>
<feature type="region of interest" description="Disordered" evidence="1">
    <location>
        <begin position="1205"/>
        <end position="1248"/>
    </location>
</feature>
<feature type="region of interest" description="Disordered" evidence="1">
    <location>
        <begin position="558"/>
        <end position="578"/>
    </location>
</feature>
<feature type="compositionally biased region" description="Polar residues" evidence="1">
    <location>
        <begin position="410"/>
        <end position="420"/>
    </location>
</feature>
<feature type="compositionally biased region" description="Acidic residues" evidence="1">
    <location>
        <begin position="1228"/>
        <end position="1244"/>
    </location>
</feature>
<feature type="region of interest" description="Disordered" evidence="1">
    <location>
        <begin position="1118"/>
        <end position="1167"/>
    </location>
</feature>
<feature type="compositionally biased region" description="Acidic residues" evidence="1">
    <location>
        <begin position="71"/>
        <end position="80"/>
    </location>
</feature>
<feature type="compositionally biased region" description="Low complexity" evidence="1">
    <location>
        <begin position="393"/>
        <end position="409"/>
    </location>
</feature>
<evidence type="ECO:0000313" key="2">
    <source>
        <dbReference type="EMBL" id="THU86178.1"/>
    </source>
</evidence>
<feature type="compositionally biased region" description="Polar residues" evidence="1">
    <location>
        <begin position="119"/>
        <end position="131"/>
    </location>
</feature>
<accession>A0A4S8LCV2</accession>
<proteinExistence type="predicted"/>
<feature type="region of interest" description="Disordered" evidence="1">
    <location>
        <begin position="484"/>
        <end position="538"/>
    </location>
</feature>
<evidence type="ECO:0000256" key="1">
    <source>
        <dbReference type="SAM" id="MobiDB-lite"/>
    </source>
</evidence>
<feature type="compositionally biased region" description="Acidic residues" evidence="1">
    <location>
        <begin position="873"/>
        <end position="882"/>
    </location>
</feature>
<feature type="compositionally biased region" description="Low complexity" evidence="1">
    <location>
        <begin position="1145"/>
        <end position="1155"/>
    </location>
</feature>
<feature type="compositionally biased region" description="Low complexity" evidence="1">
    <location>
        <begin position="558"/>
        <end position="575"/>
    </location>
</feature>